<protein>
    <submittedName>
        <fullName evidence="2">Uncharacterized protein</fullName>
    </submittedName>
</protein>
<gene>
    <name evidence="2" type="ORF">DAPK24_011230</name>
</gene>
<comment type="caution">
    <text evidence="2">The sequence shown here is derived from an EMBL/GenBank/DDBJ whole genome shotgun (WGS) entry which is preliminary data.</text>
</comment>
<feature type="compositionally biased region" description="Polar residues" evidence="1">
    <location>
        <begin position="22"/>
        <end position="31"/>
    </location>
</feature>
<organism evidence="2 3">
    <name type="scientific">Pichia kluyveri</name>
    <name type="common">Yeast</name>
    <dbReference type="NCBI Taxonomy" id="36015"/>
    <lineage>
        <taxon>Eukaryota</taxon>
        <taxon>Fungi</taxon>
        <taxon>Dikarya</taxon>
        <taxon>Ascomycota</taxon>
        <taxon>Saccharomycotina</taxon>
        <taxon>Pichiomycetes</taxon>
        <taxon>Pichiales</taxon>
        <taxon>Pichiaceae</taxon>
        <taxon>Pichia</taxon>
    </lineage>
</organism>
<feature type="compositionally biased region" description="Polar residues" evidence="1">
    <location>
        <begin position="43"/>
        <end position="58"/>
    </location>
</feature>
<sequence>MSVARSNSISSFSTTGSSQFQDASSEITNAGGSVYTDAKELKTSTSNIKNIPTKSKQATPELEEVKLESGDGDSDDKKEVTITEDIKTEQPKDKEPPKAYVTREEKIKAAQANRATQSQRDKSECHEYFCSNNMYDVLDLPAINTLFCGLCMVCCNSCFSAGTTTVKTQAMR</sequence>
<proteinExistence type="predicted"/>
<evidence type="ECO:0000313" key="2">
    <source>
        <dbReference type="EMBL" id="GMM44548.1"/>
    </source>
</evidence>
<dbReference type="AlphaFoldDB" id="A0AAV5R0N5"/>
<feature type="region of interest" description="Disordered" evidence="1">
    <location>
        <begin position="1"/>
        <end position="99"/>
    </location>
</feature>
<accession>A0AAV5R0N5</accession>
<evidence type="ECO:0000256" key="1">
    <source>
        <dbReference type="SAM" id="MobiDB-lite"/>
    </source>
</evidence>
<feature type="compositionally biased region" description="Basic and acidic residues" evidence="1">
    <location>
        <begin position="63"/>
        <end position="99"/>
    </location>
</feature>
<feature type="compositionally biased region" description="Low complexity" evidence="1">
    <location>
        <begin position="1"/>
        <end position="21"/>
    </location>
</feature>
<dbReference type="Proteomes" id="UP001378960">
    <property type="component" value="Unassembled WGS sequence"/>
</dbReference>
<name>A0AAV5R0N5_PICKL</name>
<dbReference type="EMBL" id="BTGB01000001">
    <property type="protein sequence ID" value="GMM44548.1"/>
    <property type="molecule type" value="Genomic_DNA"/>
</dbReference>
<reference evidence="2 3" key="1">
    <citation type="journal article" date="2023" name="Elife">
        <title>Identification of key yeast species and microbe-microbe interactions impacting larval growth of Drosophila in the wild.</title>
        <authorList>
            <person name="Mure A."/>
            <person name="Sugiura Y."/>
            <person name="Maeda R."/>
            <person name="Honda K."/>
            <person name="Sakurai N."/>
            <person name="Takahashi Y."/>
            <person name="Watada M."/>
            <person name="Katoh T."/>
            <person name="Gotoh A."/>
            <person name="Gotoh Y."/>
            <person name="Taniguchi I."/>
            <person name="Nakamura K."/>
            <person name="Hayashi T."/>
            <person name="Katayama T."/>
            <person name="Uemura T."/>
            <person name="Hattori Y."/>
        </authorList>
    </citation>
    <scope>NUCLEOTIDE SEQUENCE [LARGE SCALE GENOMIC DNA]</scope>
    <source>
        <strain evidence="2 3">PK-24</strain>
    </source>
</reference>
<evidence type="ECO:0000313" key="3">
    <source>
        <dbReference type="Proteomes" id="UP001378960"/>
    </source>
</evidence>
<keyword evidence="3" id="KW-1185">Reference proteome</keyword>